<keyword evidence="2" id="KW-0472">Membrane</keyword>
<keyword evidence="2" id="KW-0812">Transmembrane</keyword>
<accession>A0A3N4J9W2</accession>
<gene>
    <name evidence="3" type="ORF">L873DRAFT_1383219</name>
</gene>
<dbReference type="AlphaFoldDB" id="A0A3N4J9W2"/>
<feature type="transmembrane region" description="Helical" evidence="2">
    <location>
        <begin position="137"/>
        <end position="157"/>
    </location>
</feature>
<feature type="region of interest" description="Disordered" evidence="1">
    <location>
        <begin position="25"/>
        <end position="70"/>
    </location>
</feature>
<protein>
    <submittedName>
        <fullName evidence="3">Uncharacterized protein</fullName>
    </submittedName>
</protein>
<evidence type="ECO:0000256" key="1">
    <source>
        <dbReference type="SAM" id="MobiDB-lite"/>
    </source>
</evidence>
<evidence type="ECO:0000256" key="2">
    <source>
        <dbReference type="SAM" id="Phobius"/>
    </source>
</evidence>
<evidence type="ECO:0000313" key="4">
    <source>
        <dbReference type="Proteomes" id="UP000276215"/>
    </source>
</evidence>
<reference evidence="3 4" key="1">
    <citation type="journal article" date="2018" name="Nat. Ecol. Evol.">
        <title>Pezizomycetes genomes reveal the molecular basis of ectomycorrhizal truffle lifestyle.</title>
        <authorList>
            <person name="Murat C."/>
            <person name="Payen T."/>
            <person name="Noel B."/>
            <person name="Kuo A."/>
            <person name="Morin E."/>
            <person name="Chen J."/>
            <person name="Kohler A."/>
            <person name="Krizsan K."/>
            <person name="Balestrini R."/>
            <person name="Da Silva C."/>
            <person name="Montanini B."/>
            <person name="Hainaut M."/>
            <person name="Levati E."/>
            <person name="Barry K.W."/>
            <person name="Belfiori B."/>
            <person name="Cichocki N."/>
            <person name="Clum A."/>
            <person name="Dockter R.B."/>
            <person name="Fauchery L."/>
            <person name="Guy J."/>
            <person name="Iotti M."/>
            <person name="Le Tacon F."/>
            <person name="Lindquist E.A."/>
            <person name="Lipzen A."/>
            <person name="Malagnac F."/>
            <person name="Mello A."/>
            <person name="Molinier V."/>
            <person name="Miyauchi S."/>
            <person name="Poulain J."/>
            <person name="Riccioni C."/>
            <person name="Rubini A."/>
            <person name="Sitrit Y."/>
            <person name="Splivallo R."/>
            <person name="Traeger S."/>
            <person name="Wang M."/>
            <person name="Zifcakova L."/>
            <person name="Wipf D."/>
            <person name="Zambonelli A."/>
            <person name="Paolocci F."/>
            <person name="Nowrousian M."/>
            <person name="Ottonello S."/>
            <person name="Baldrian P."/>
            <person name="Spatafora J.W."/>
            <person name="Henrissat B."/>
            <person name="Nagy L.G."/>
            <person name="Aury J.M."/>
            <person name="Wincker P."/>
            <person name="Grigoriev I.V."/>
            <person name="Bonfante P."/>
            <person name="Martin F.M."/>
        </authorList>
    </citation>
    <scope>NUCLEOTIDE SEQUENCE [LARGE SCALE GENOMIC DNA]</scope>
    <source>
        <strain evidence="3 4">120613-1</strain>
    </source>
</reference>
<feature type="compositionally biased region" description="Pro residues" evidence="1">
    <location>
        <begin position="30"/>
        <end position="40"/>
    </location>
</feature>
<keyword evidence="4" id="KW-1185">Reference proteome</keyword>
<keyword evidence="2" id="KW-1133">Transmembrane helix</keyword>
<dbReference type="EMBL" id="ML120431">
    <property type="protein sequence ID" value="RPA94985.1"/>
    <property type="molecule type" value="Genomic_DNA"/>
</dbReference>
<name>A0A3N4J9W2_9PEZI</name>
<organism evidence="3 4">
    <name type="scientific">Choiromyces venosus 120613-1</name>
    <dbReference type="NCBI Taxonomy" id="1336337"/>
    <lineage>
        <taxon>Eukaryota</taxon>
        <taxon>Fungi</taxon>
        <taxon>Dikarya</taxon>
        <taxon>Ascomycota</taxon>
        <taxon>Pezizomycotina</taxon>
        <taxon>Pezizomycetes</taxon>
        <taxon>Pezizales</taxon>
        <taxon>Tuberaceae</taxon>
        <taxon>Choiromyces</taxon>
    </lineage>
</organism>
<proteinExistence type="predicted"/>
<evidence type="ECO:0000313" key="3">
    <source>
        <dbReference type="EMBL" id="RPA94985.1"/>
    </source>
</evidence>
<sequence>MAPLPVPAADATGALDSIMSTISSLFKPKPSFPPIYPPYPKPEEAPTSPSRAPSPPPPGKFTLESPGPEKEAWWKTPGLAGTNEYAELMANPWKDNRRRSVPEFHVMAINRTHVIRAEQQQQPEVEYPLTVGEGVSLVAMAWTATILMWVCIVYFMVTFERKLSAVLEHRGIGTEKEGKYRRLYLAGYLSTIISIWIICGCCILCIRDLFLVTSFGAF</sequence>
<feature type="transmembrane region" description="Helical" evidence="2">
    <location>
        <begin position="185"/>
        <end position="210"/>
    </location>
</feature>
<dbReference type="Proteomes" id="UP000276215">
    <property type="component" value="Unassembled WGS sequence"/>
</dbReference>
<dbReference type="OrthoDB" id="5429256at2759"/>